<protein>
    <submittedName>
        <fullName evidence="8">Lysozyme</fullName>
    </submittedName>
</protein>
<evidence type="ECO:0000256" key="5">
    <source>
        <dbReference type="ARBA" id="ARBA00023200"/>
    </source>
</evidence>
<keyword evidence="5" id="KW-1035">Host cytoplasm</keyword>
<feature type="region of interest" description="Disordered" evidence="7">
    <location>
        <begin position="263"/>
        <end position="282"/>
    </location>
</feature>
<keyword evidence="3" id="KW-0081">Bacteriolytic enzyme</keyword>
<keyword evidence="4" id="KW-0378">Hydrolase</keyword>
<dbReference type="SUPFAM" id="SSF53955">
    <property type="entry name" value="Lysozyme-like"/>
    <property type="match status" value="1"/>
</dbReference>
<keyword evidence="9" id="KW-1185">Reference proteome</keyword>
<dbReference type="AlphaFoldDB" id="A0A8H7CL31"/>
<dbReference type="PANTHER" id="PTHR38107:SF3">
    <property type="entry name" value="LYSOZYME RRRD-RELATED"/>
    <property type="match status" value="1"/>
</dbReference>
<dbReference type="OrthoDB" id="2251794at2759"/>
<evidence type="ECO:0000256" key="1">
    <source>
        <dbReference type="ARBA" id="ARBA00000632"/>
    </source>
</evidence>
<dbReference type="InterPro" id="IPR023346">
    <property type="entry name" value="Lysozyme-like_dom_sf"/>
</dbReference>
<evidence type="ECO:0000256" key="4">
    <source>
        <dbReference type="ARBA" id="ARBA00022801"/>
    </source>
</evidence>
<dbReference type="InterPro" id="IPR002196">
    <property type="entry name" value="Glyco_hydro_24"/>
</dbReference>
<evidence type="ECO:0000256" key="6">
    <source>
        <dbReference type="ARBA" id="ARBA00023295"/>
    </source>
</evidence>
<evidence type="ECO:0000256" key="7">
    <source>
        <dbReference type="SAM" id="MobiDB-lite"/>
    </source>
</evidence>
<comment type="catalytic activity">
    <reaction evidence="1">
        <text>Hydrolysis of (1-&gt;4)-beta-linkages between N-acetylmuramic acid and N-acetyl-D-glucosamine residues in a peptidoglycan and between N-acetyl-D-glucosamine residues in chitodextrins.</text>
        <dbReference type="EC" id="3.2.1.17"/>
    </reaction>
</comment>
<name>A0A8H7CL31_9AGAR</name>
<dbReference type="InterPro" id="IPR033907">
    <property type="entry name" value="Endolysin_autolysin"/>
</dbReference>
<dbReference type="GO" id="GO:0003796">
    <property type="term" value="F:lysozyme activity"/>
    <property type="evidence" value="ECO:0007669"/>
    <property type="project" value="UniProtKB-EC"/>
</dbReference>
<keyword evidence="2" id="KW-0929">Antimicrobial</keyword>
<accession>A0A8H7CL31</accession>
<dbReference type="InterPro" id="IPR034690">
    <property type="entry name" value="Endolysin_T4_type"/>
</dbReference>
<dbReference type="GO" id="GO:0009253">
    <property type="term" value="P:peptidoglycan catabolic process"/>
    <property type="evidence" value="ECO:0007669"/>
    <property type="project" value="InterPro"/>
</dbReference>
<evidence type="ECO:0000256" key="3">
    <source>
        <dbReference type="ARBA" id="ARBA00022638"/>
    </source>
</evidence>
<dbReference type="InterPro" id="IPR023347">
    <property type="entry name" value="Lysozyme_dom_sf"/>
</dbReference>
<dbReference type="Gene3D" id="1.10.530.40">
    <property type="match status" value="1"/>
</dbReference>
<dbReference type="GO" id="GO:0042742">
    <property type="term" value="P:defense response to bacterium"/>
    <property type="evidence" value="ECO:0007669"/>
    <property type="project" value="UniProtKB-KW"/>
</dbReference>
<dbReference type="Proteomes" id="UP000623467">
    <property type="component" value="Unassembled WGS sequence"/>
</dbReference>
<keyword evidence="6" id="KW-0326">Glycosidase</keyword>
<reference evidence="8" key="1">
    <citation type="submission" date="2020-05" db="EMBL/GenBank/DDBJ databases">
        <title>Mycena genomes resolve the evolution of fungal bioluminescence.</title>
        <authorList>
            <person name="Tsai I.J."/>
        </authorList>
    </citation>
    <scope>NUCLEOTIDE SEQUENCE</scope>
    <source>
        <strain evidence="8">160909Yilan</strain>
    </source>
</reference>
<comment type="caution">
    <text evidence="8">The sequence shown here is derived from an EMBL/GenBank/DDBJ whole genome shotgun (WGS) entry which is preliminary data.</text>
</comment>
<gene>
    <name evidence="8" type="ORF">MSAN_02056100</name>
</gene>
<dbReference type="GO" id="GO:0016998">
    <property type="term" value="P:cell wall macromolecule catabolic process"/>
    <property type="evidence" value="ECO:0007669"/>
    <property type="project" value="InterPro"/>
</dbReference>
<dbReference type="InterPro" id="IPR051018">
    <property type="entry name" value="Bacteriophage_GH24"/>
</dbReference>
<dbReference type="GO" id="GO:0031640">
    <property type="term" value="P:killing of cells of another organism"/>
    <property type="evidence" value="ECO:0007669"/>
    <property type="project" value="UniProtKB-KW"/>
</dbReference>
<dbReference type="PANTHER" id="PTHR38107">
    <property type="match status" value="1"/>
</dbReference>
<dbReference type="CDD" id="cd00737">
    <property type="entry name" value="lyz_endolysin_autolysin"/>
    <property type="match status" value="1"/>
</dbReference>
<dbReference type="EMBL" id="JACAZH010000027">
    <property type="protein sequence ID" value="KAF7341590.1"/>
    <property type="molecule type" value="Genomic_DNA"/>
</dbReference>
<proteinExistence type="inferred from homology"/>
<feature type="compositionally biased region" description="Acidic residues" evidence="7">
    <location>
        <begin position="270"/>
        <end position="282"/>
    </location>
</feature>
<organism evidence="8 9">
    <name type="scientific">Mycena sanguinolenta</name>
    <dbReference type="NCBI Taxonomy" id="230812"/>
    <lineage>
        <taxon>Eukaryota</taxon>
        <taxon>Fungi</taxon>
        <taxon>Dikarya</taxon>
        <taxon>Basidiomycota</taxon>
        <taxon>Agaricomycotina</taxon>
        <taxon>Agaricomycetes</taxon>
        <taxon>Agaricomycetidae</taxon>
        <taxon>Agaricales</taxon>
        <taxon>Marasmiineae</taxon>
        <taxon>Mycenaceae</taxon>
        <taxon>Mycena</taxon>
    </lineage>
</organism>
<sequence>MSFFTNRGFEPFSSNFSSSQGFSSNPFCQPFSFDSGSSPPQCLFSRPRALLSAILFQFGFSVEPKFGRVKLSNHGLNLGFARPRNDAAPDISICSLPEPASYPVNTAAVDLIKSFEKFRSEPYLDNGTEGYPTIGWGYKCRKPDCTELLSKSYTLPLSDAQGEKLFREKLQVAVDDVRAVVGKGVDLNENQFGALVSLAYNTGRGNLEKSKLISRLNKGEDQNTVFVEETMDWVHSGGKRVRGLENRREAERQLFVTMPSGAETVAAEQPQEDSEDSECVVC</sequence>
<evidence type="ECO:0000313" key="9">
    <source>
        <dbReference type="Proteomes" id="UP000623467"/>
    </source>
</evidence>
<dbReference type="HAMAP" id="MF_04110">
    <property type="entry name" value="ENDOLYSIN_T4"/>
    <property type="match status" value="1"/>
</dbReference>
<dbReference type="Pfam" id="PF00959">
    <property type="entry name" value="Phage_lysozyme"/>
    <property type="match status" value="1"/>
</dbReference>
<evidence type="ECO:0000313" key="8">
    <source>
        <dbReference type="EMBL" id="KAF7341590.1"/>
    </source>
</evidence>
<evidence type="ECO:0000256" key="2">
    <source>
        <dbReference type="ARBA" id="ARBA00022529"/>
    </source>
</evidence>